<proteinExistence type="predicted"/>
<feature type="region of interest" description="Disordered" evidence="2">
    <location>
        <begin position="1"/>
        <end position="22"/>
    </location>
</feature>
<sequence>MGSDLATKSLSRHLVTTRTQTSHKRIRNKGSILLPKSLAGSHERKTCTNTVRQQHHGGLLKSTRRHEECIRAPRSIQDHGLGGNTPSTPISNIHSRHPELGSGLFKSHHTGPRGMATQAGNLPTDSDQMGPAMHRCHGIQVQLTDPKVPIKGPRPDGGGGGRTHQPMALSTSLCVPSHTTHTSPTTQDQERRISHHPHSPMVATQSLVCGTNSDVSGTAMDPSLISRPSITRPGDSRESAQAEFNGLDVEAKIWHQEGFSKQVIQTLLTARKQSTYIVYHKVWKRFLNWSQAHNICWQSCGSTHILDFLQEGVDKRVSTSTLKVQTSALSALFHKQWASLPEVKLFFQALQKIRPPVRDPIPPWDLNLVLRALQRPPFEPMGSVDLKFLTWKVAFLLAICSATRVSDLAALSHLKPWTI</sequence>
<reference evidence="3" key="1">
    <citation type="journal article" date="2010" name="Science">
        <title>The genome of the Western clawed frog Xenopus tropicalis.</title>
        <authorList>
            <person name="Hellsten U."/>
            <person name="Harland R.M."/>
            <person name="Gilchrist M.J."/>
            <person name="Hendrix D."/>
            <person name="Jurka J."/>
            <person name="Kapitonov V."/>
            <person name="Ovcharenko I."/>
            <person name="Putnam N.H."/>
            <person name="Shu S."/>
            <person name="Taher L."/>
            <person name="Blitz I.L."/>
            <person name="Blumberg B."/>
            <person name="Dichmann D.S."/>
            <person name="Dubchak I."/>
            <person name="Amaya E."/>
            <person name="Detter J.C."/>
            <person name="Fletcher R."/>
            <person name="Gerhard D.S."/>
            <person name="Goodstein D."/>
            <person name="Graves T."/>
            <person name="Grigoriev I.V."/>
            <person name="Grimwood J."/>
            <person name="Kawashima T."/>
            <person name="Lindquist E."/>
            <person name="Lucas S.M."/>
            <person name="Mead P.E."/>
            <person name="Mitros T."/>
            <person name="Ogino H."/>
            <person name="Ohta Y."/>
            <person name="Poliakov A.V."/>
            <person name="Pollet N."/>
            <person name="Robert J."/>
            <person name="Salamov A."/>
            <person name="Sater A.K."/>
            <person name="Schmutz J."/>
            <person name="Terry A."/>
            <person name="Vize P.D."/>
            <person name="Warren W.C."/>
            <person name="Wells D."/>
            <person name="Wills A."/>
            <person name="Wilson R.K."/>
            <person name="Zimmerman L.B."/>
            <person name="Zorn A.M."/>
            <person name="Grainger R."/>
            <person name="Grammer T."/>
            <person name="Khokha M.K."/>
            <person name="Richardson P.M."/>
            <person name="Rokhsar D.S."/>
        </authorList>
    </citation>
    <scope>NUCLEOTIDE SEQUENCE [LARGE SCALE GENOMIC DNA]</scope>
    <source>
        <strain evidence="3">Nigerian</strain>
    </source>
</reference>
<protein>
    <recommendedName>
        <fullName evidence="4">Core-binding (CB) domain-containing protein</fullName>
    </recommendedName>
</protein>
<accession>A0A803J7N3</accession>
<dbReference type="InParanoid" id="A0A803J7N3"/>
<name>A0A803J7N3_XENTR</name>
<dbReference type="SUPFAM" id="SSF47823">
    <property type="entry name" value="lambda integrase-like, N-terminal domain"/>
    <property type="match status" value="1"/>
</dbReference>
<evidence type="ECO:0008006" key="4">
    <source>
        <dbReference type="Google" id="ProtNLM"/>
    </source>
</evidence>
<dbReference type="Gene3D" id="1.10.150.130">
    <property type="match status" value="1"/>
</dbReference>
<organism evidence="3">
    <name type="scientific">Xenopus tropicalis</name>
    <name type="common">Western clawed frog</name>
    <name type="synonym">Silurana tropicalis</name>
    <dbReference type="NCBI Taxonomy" id="8364"/>
    <lineage>
        <taxon>Eukaryota</taxon>
        <taxon>Metazoa</taxon>
        <taxon>Chordata</taxon>
        <taxon>Craniata</taxon>
        <taxon>Vertebrata</taxon>
        <taxon>Euteleostomi</taxon>
        <taxon>Amphibia</taxon>
        <taxon>Batrachia</taxon>
        <taxon>Anura</taxon>
        <taxon>Pipoidea</taxon>
        <taxon>Pipidae</taxon>
        <taxon>Xenopodinae</taxon>
        <taxon>Xenopus</taxon>
        <taxon>Silurana</taxon>
    </lineage>
</organism>
<dbReference type="PANTHER" id="PTHR33066:SF2">
    <property type="entry name" value="FILAGGRIN-2-LIKE"/>
    <property type="match status" value="1"/>
</dbReference>
<evidence type="ECO:0000313" key="3">
    <source>
        <dbReference type="Ensembl" id="ENSXETP00000103824"/>
    </source>
</evidence>
<evidence type="ECO:0000256" key="2">
    <source>
        <dbReference type="SAM" id="MobiDB-lite"/>
    </source>
</evidence>
<keyword evidence="1" id="KW-0238">DNA-binding</keyword>
<dbReference type="Ensembl" id="ENSXETT00000109618">
    <property type="protein sequence ID" value="ENSXETP00000103824"/>
    <property type="gene ID" value="ENSXETG00000044055"/>
</dbReference>
<dbReference type="GeneTree" id="ENSGT01140000282996"/>
<evidence type="ECO:0000256" key="1">
    <source>
        <dbReference type="ARBA" id="ARBA00023125"/>
    </source>
</evidence>
<feature type="region of interest" description="Disordered" evidence="2">
    <location>
        <begin position="218"/>
        <end position="238"/>
    </location>
</feature>
<dbReference type="AlphaFoldDB" id="A0A803J7N3"/>
<reference evidence="3" key="2">
    <citation type="submission" date="2021-03" db="UniProtKB">
        <authorList>
            <consortium name="Ensembl"/>
        </authorList>
    </citation>
    <scope>IDENTIFICATION</scope>
</reference>
<dbReference type="GO" id="GO:0003677">
    <property type="term" value="F:DNA binding"/>
    <property type="evidence" value="ECO:0007669"/>
    <property type="project" value="UniProtKB-KW"/>
</dbReference>
<dbReference type="PANTHER" id="PTHR33066">
    <property type="entry name" value="INTEGRASE_SAM-LIKE_N DOMAIN-CONTAINING PROTEIN"/>
    <property type="match status" value="1"/>
</dbReference>
<feature type="compositionally biased region" description="Polar residues" evidence="2">
    <location>
        <begin position="1"/>
        <end position="20"/>
    </location>
</feature>
<dbReference type="InterPro" id="IPR010998">
    <property type="entry name" value="Integrase_recombinase_N"/>
</dbReference>